<dbReference type="PANTHER" id="PTHR28243">
    <property type="entry name" value="AGL049CP"/>
    <property type="match status" value="1"/>
</dbReference>
<accession>A0A5N5WNJ2</accession>
<dbReference type="Pfam" id="PF12766">
    <property type="entry name" value="Pyridox_oxase_2"/>
    <property type="match status" value="1"/>
</dbReference>
<feature type="region of interest" description="Disordered" evidence="1">
    <location>
        <begin position="166"/>
        <end position="186"/>
    </location>
</feature>
<keyword evidence="4" id="KW-1185">Reference proteome</keyword>
<dbReference type="Proteomes" id="UP000326565">
    <property type="component" value="Unassembled WGS sequence"/>
</dbReference>
<protein>
    <submittedName>
        <fullName evidence="3">Pyridoxamine 5'-phosphate oxidase-domain-containing protein</fullName>
    </submittedName>
</protein>
<dbReference type="OrthoDB" id="5394411at2759"/>
<sequence length="250" mass="28334">MADQAPWRSLFESHLNQSSSTSFTLSTVGYDSQNKPVPRSRTCEFRGFWPNPKLHESAVKALEDQGVGQNPAAYESDMLSLTTDVRMGKTDQLNSSANVVEGMFWLADVGNQWRIRGQAFVIGNPKGEKLEKEARKEIEKGMRESGDVSEWSWEREVTTYFANHSPAMRGSFKNPPPGTPRSQVPVDPNLKLNQKGDDLQDPVARGNFRVAVIRPEEVERLDLSDLQNVRRVKWTFVPADNKWVETDLWP</sequence>
<organism evidence="3 4">
    <name type="scientific">Aspergillus leporis</name>
    <dbReference type="NCBI Taxonomy" id="41062"/>
    <lineage>
        <taxon>Eukaryota</taxon>
        <taxon>Fungi</taxon>
        <taxon>Dikarya</taxon>
        <taxon>Ascomycota</taxon>
        <taxon>Pezizomycotina</taxon>
        <taxon>Eurotiomycetes</taxon>
        <taxon>Eurotiomycetidae</taxon>
        <taxon>Eurotiales</taxon>
        <taxon>Aspergillaceae</taxon>
        <taxon>Aspergillus</taxon>
        <taxon>Aspergillus subgen. Circumdati</taxon>
    </lineage>
</organism>
<dbReference type="GO" id="GO:0010181">
    <property type="term" value="F:FMN binding"/>
    <property type="evidence" value="ECO:0007669"/>
    <property type="project" value="InterPro"/>
</dbReference>
<reference evidence="3 4" key="1">
    <citation type="submission" date="2019-04" db="EMBL/GenBank/DDBJ databases">
        <title>Friends and foes A comparative genomics study of 23 Aspergillus species from section Flavi.</title>
        <authorList>
            <consortium name="DOE Joint Genome Institute"/>
            <person name="Kjaerbolling I."/>
            <person name="Vesth T."/>
            <person name="Frisvad J.C."/>
            <person name="Nybo J.L."/>
            <person name="Theobald S."/>
            <person name="Kildgaard S."/>
            <person name="Isbrandt T."/>
            <person name="Kuo A."/>
            <person name="Sato A."/>
            <person name="Lyhne E.K."/>
            <person name="Kogle M.E."/>
            <person name="Wiebenga A."/>
            <person name="Kun R.S."/>
            <person name="Lubbers R.J."/>
            <person name="Makela M.R."/>
            <person name="Barry K."/>
            <person name="Chovatia M."/>
            <person name="Clum A."/>
            <person name="Daum C."/>
            <person name="Haridas S."/>
            <person name="He G."/>
            <person name="LaButti K."/>
            <person name="Lipzen A."/>
            <person name="Mondo S."/>
            <person name="Riley R."/>
            <person name="Salamov A."/>
            <person name="Simmons B.A."/>
            <person name="Magnuson J.K."/>
            <person name="Henrissat B."/>
            <person name="Mortensen U.H."/>
            <person name="Larsen T.O."/>
            <person name="Devries R.P."/>
            <person name="Grigoriev I.V."/>
            <person name="Machida M."/>
            <person name="Baker S.E."/>
            <person name="Andersen M.R."/>
        </authorList>
    </citation>
    <scope>NUCLEOTIDE SEQUENCE [LARGE SCALE GENOMIC DNA]</scope>
    <source>
        <strain evidence="3 4">CBS 151.66</strain>
    </source>
</reference>
<gene>
    <name evidence="3" type="ORF">BDV29DRAFT_183135</name>
</gene>
<feature type="domain" description="Pyridoxamine 5'-phosphate oxidase Alr4036 family FMN-binding" evidence="2">
    <location>
        <begin position="5"/>
        <end position="122"/>
    </location>
</feature>
<evidence type="ECO:0000313" key="3">
    <source>
        <dbReference type="EMBL" id="KAB8069267.1"/>
    </source>
</evidence>
<dbReference type="InterPro" id="IPR012349">
    <property type="entry name" value="Split_barrel_FMN-bd"/>
</dbReference>
<dbReference type="PANTHER" id="PTHR28243:SF1">
    <property type="entry name" value="PYRIDOXAMINE 5'-PHOSPHATE OXIDASE ALR4036 FAMILY FMN-BINDING DOMAIN-CONTAINING PROTEIN"/>
    <property type="match status" value="1"/>
</dbReference>
<dbReference type="InterPro" id="IPR024624">
    <property type="entry name" value="Pyridox_Oxase_Alr4036_FMN-bd"/>
</dbReference>
<evidence type="ECO:0000256" key="1">
    <source>
        <dbReference type="SAM" id="MobiDB-lite"/>
    </source>
</evidence>
<dbReference type="EMBL" id="ML732349">
    <property type="protein sequence ID" value="KAB8069267.1"/>
    <property type="molecule type" value="Genomic_DNA"/>
</dbReference>
<dbReference type="Gene3D" id="2.30.110.10">
    <property type="entry name" value="Electron Transport, Fmn-binding Protein, Chain A"/>
    <property type="match status" value="1"/>
</dbReference>
<evidence type="ECO:0000313" key="4">
    <source>
        <dbReference type="Proteomes" id="UP000326565"/>
    </source>
</evidence>
<proteinExistence type="predicted"/>
<dbReference type="SUPFAM" id="SSF50475">
    <property type="entry name" value="FMN-binding split barrel"/>
    <property type="match status" value="1"/>
</dbReference>
<name>A0A5N5WNJ2_9EURO</name>
<dbReference type="AlphaFoldDB" id="A0A5N5WNJ2"/>
<evidence type="ECO:0000259" key="2">
    <source>
        <dbReference type="Pfam" id="PF12766"/>
    </source>
</evidence>